<protein>
    <submittedName>
        <fullName evidence="3">Uncharacterized protein</fullName>
    </submittedName>
</protein>
<keyword evidence="1" id="KW-1133">Transmembrane helix</keyword>
<dbReference type="InterPro" id="IPR022472">
    <property type="entry name" value="VPLPA-CTERM"/>
</dbReference>
<dbReference type="RefSeq" id="WP_187428781.1">
    <property type="nucleotide sequence ID" value="NZ_CP143423.1"/>
</dbReference>
<sequence length="214" mass="22298">MFKKALLAATLVATPVLASAATVSAINDYTLALAEVDQNQSLALPGVWTAAPRTVNPDASISGAFRSPFQTDGENSAGYYTVGGGSQYVGTSNPAELALNSLSKSISLLWGSPDRYNTLELFNGINLVATILGSQFNVIALEASFVTISADSASEYFDTVRFTSQNGSGNAVNAFEFANVTVAPVPVPAGLPLILTALGGIAYLSRRKQQKNNA</sequence>
<feature type="chain" id="PRO_5047511086" evidence="2">
    <location>
        <begin position="21"/>
        <end position="214"/>
    </location>
</feature>
<keyword evidence="1" id="KW-0812">Transmembrane</keyword>
<keyword evidence="1" id="KW-0472">Membrane</keyword>
<proteinExistence type="predicted"/>
<keyword evidence="4" id="KW-1185">Reference proteome</keyword>
<feature type="transmembrane region" description="Helical" evidence="1">
    <location>
        <begin position="185"/>
        <end position="204"/>
    </location>
</feature>
<dbReference type="EMBL" id="CP143423">
    <property type="protein sequence ID" value="WVX48692.1"/>
    <property type="molecule type" value="Genomic_DNA"/>
</dbReference>
<gene>
    <name evidence="3" type="ORF">ROLI_017730</name>
</gene>
<evidence type="ECO:0000313" key="3">
    <source>
        <dbReference type="EMBL" id="WVX48692.1"/>
    </source>
</evidence>
<dbReference type="NCBIfam" id="TIGR03370">
    <property type="entry name" value="VPLPA-CTERM"/>
    <property type="match status" value="1"/>
</dbReference>
<organism evidence="3 4">
    <name type="scientific">Roseobacter fucihabitans</name>
    <dbReference type="NCBI Taxonomy" id="1537242"/>
    <lineage>
        <taxon>Bacteria</taxon>
        <taxon>Pseudomonadati</taxon>
        <taxon>Pseudomonadota</taxon>
        <taxon>Alphaproteobacteria</taxon>
        <taxon>Rhodobacterales</taxon>
        <taxon>Roseobacteraceae</taxon>
        <taxon>Roseobacter</taxon>
    </lineage>
</organism>
<reference evidence="4" key="1">
    <citation type="submission" date="2024-01" db="EMBL/GenBank/DDBJ databases">
        <title>Roseobacter fucihabitans sp. nov., isolated from the brown alga Fucus spiralis.</title>
        <authorList>
            <person name="Hahnke S."/>
            <person name="Berger M."/>
            <person name="Schlingloff A."/>
            <person name="Athale I."/>
            <person name="Neumann-Schaal M."/>
            <person name="Adenaya A."/>
            <person name="Poehlein A."/>
            <person name="Daniel R."/>
            <person name="Pertersen J."/>
            <person name="Brinkhoff T."/>
        </authorList>
    </citation>
    <scope>NUCLEOTIDE SEQUENCE [LARGE SCALE GENOMIC DNA]</scope>
    <source>
        <strain evidence="4">B14</strain>
    </source>
</reference>
<dbReference type="Proteomes" id="UP001318682">
    <property type="component" value="Chromosome"/>
</dbReference>
<evidence type="ECO:0000313" key="4">
    <source>
        <dbReference type="Proteomes" id="UP001318682"/>
    </source>
</evidence>
<feature type="signal peptide" evidence="2">
    <location>
        <begin position="1"/>
        <end position="20"/>
    </location>
</feature>
<evidence type="ECO:0000256" key="1">
    <source>
        <dbReference type="SAM" id="Phobius"/>
    </source>
</evidence>
<name>A0ABZ2BRW5_9RHOB</name>
<accession>A0ABZ2BRW5</accession>
<evidence type="ECO:0000256" key="2">
    <source>
        <dbReference type="SAM" id="SignalP"/>
    </source>
</evidence>
<keyword evidence="2" id="KW-0732">Signal</keyword>